<comment type="catalytic activity">
    <reaction evidence="6 8">
        <text>a 2'-deoxyadenosine in DNA + S-adenosyl-L-methionine = an N(6)-methyl-2'-deoxyadenosine in DNA + S-adenosyl-L-homocysteine + H(+)</text>
        <dbReference type="Rhea" id="RHEA:15197"/>
        <dbReference type="Rhea" id="RHEA-COMP:12418"/>
        <dbReference type="Rhea" id="RHEA-COMP:12419"/>
        <dbReference type="ChEBI" id="CHEBI:15378"/>
        <dbReference type="ChEBI" id="CHEBI:57856"/>
        <dbReference type="ChEBI" id="CHEBI:59789"/>
        <dbReference type="ChEBI" id="CHEBI:90615"/>
        <dbReference type="ChEBI" id="CHEBI:90616"/>
        <dbReference type="EC" id="2.1.1.72"/>
    </reaction>
</comment>
<dbReference type="InterPro" id="IPR012327">
    <property type="entry name" value="MeTrfase_D12"/>
</dbReference>
<organism evidence="9 10">
    <name type="scientific">Yersinia mollaretii</name>
    <dbReference type="NCBI Taxonomy" id="33060"/>
    <lineage>
        <taxon>Bacteria</taxon>
        <taxon>Pseudomonadati</taxon>
        <taxon>Pseudomonadota</taxon>
        <taxon>Gammaproteobacteria</taxon>
        <taxon>Enterobacterales</taxon>
        <taxon>Yersiniaceae</taxon>
        <taxon>Yersinia</taxon>
    </lineage>
</organism>
<evidence type="ECO:0000256" key="7">
    <source>
        <dbReference type="PIRSR" id="PIRSR000398-1"/>
    </source>
</evidence>
<dbReference type="GO" id="GO:0009007">
    <property type="term" value="F:site-specific DNA-methyltransferase (adenine-specific) activity"/>
    <property type="evidence" value="ECO:0007669"/>
    <property type="project" value="UniProtKB-UniRule"/>
</dbReference>
<protein>
    <recommendedName>
        <fullName evidence="2 8">Site-specific DNA-methyltransferase (adenine-specific)</fullName>
        <ecNumber evidence="2 8">2.1.1.72</ecNumber>
    </recommendedName>
</protein>
<dbReference type="EMBL" id="CQBM01000001">
    <property type="protein sequence ID" value="CNH56655.1"/>
    <property type="molecule type" value="Genomic_DNA"/>
</dbReference>
<accession>A0AA36LLE5</accession>
<dbReference type="GO" id="GO:0032259">
    <property type="term" value="P:methylation"/>
    <property type="evidence" value="ECO:0007669"/>
    <property type="project" value="UniProtKB-KW"/>
</dbReference>
<comment type="similarity">
    <text evidence="1 8">Belongs to the N(4)/N(6)-methyltransferase family.</text>
</comment>
<evidence type="ECO:0000256" key="3">
    <source>
        <dbReference type="ARBA" id="ARBA00022603"/>
    </source>
</evidence>
<proteinExistence type="inferred from homology"/>
<dbReference type="InterPro" id="IPR002052">
    <property type="entry name" value="DNA_methylase_N6_adenine_CS"/>
</dbReference>
<keyword evidence="4 8" id="KW-0808">Transferase</keyword>
<evidence type="ECO:0000313" key="10">
    <source>
        <dbReference type="Proteomes" id="UP000040841"/>
    </source>
</evidence>
<evidence type="ECO:0000256" key="5">
    <source>
        <dbReference type="ARBA" id="ARBA00022691"/>
    </source>
</evidence>
<dbReference type="Gene3D" id="1.10.1020.10">
    <property type="entry name" value="Adenine-specific Methyltransferase, Domain 2"/>
    <property type="match status" value="1"/>
</dbReference>
<reference evidence="9 10" key="1">
    <citation type="submission" date="2015-03" db="EMBL/GenBank/DDBJ databases">
        <authorList>
            <consortium name="Pathogen Informatics"/>
            <person name="Murphy D."/>
        </authorList>
    </citation>
    <scope>NUCLEOTIDE SEQUENCE [LARGE SCALE GENOMIC DNA]</scope>
    <source>
        <strain evidence="9 10">FE82747</strain>
    </source>
</reference>
<dbReference type="PANTHER" id="PTHR30481:SF3">
    <property type="entry name" value="DNA ADENINE METHYLASE"/>
    <property type="match status" value="1"/>
</dbReference>
<dbReference type="PRINTS" id="PR00505">
    <property type="entry name" value="D12N6MTFRASE"/>
</dbReference>
<dbReference type="NCBIfam" id="TIGR00571">
    <property type="entry name" value="dam"/>
    <property type="match status" value="1"/>
</dbReference>
<evidence type="ECO:0000256" key="1">
    <source>
        <dbReference type="ARBA" id="ARBA00006594"/>
    </source>
</evidence>
<comment type="caution">
    <text evidence="9">The sequence shown here is derived from an EMBL/GenBank/DDBJ whole genome shotgun (WGS) entry which is preliminary data.</text>
</comment>
<dbReference type="InterPro" id="IPR023095">
    <property type="entry name" value="Ade_MeTrfase_dom_2"/>
</dbReference>
<dbReference type="InterPro" id="IPR029063">
    <property type="entry name" value="SAM-dependent_MTases_sf"/>
</dbReference>
<sequence>MELTRTVLKWAGSKAGIMAKLRPHLPVTARLVEPFAGSCSVMMNTDYPAYLIADANPDLIGLYQVLKERPDEFIHMARSLFITANTAEQYYAIRQMFNSSINSCPLFRAVIFFYLNRHCYNGLCRYNQSGKFNTPYGKYKKPYFPEAEIRAFAVKAKRATFICASFEETLDMVQPGDGIYCDPPYLPADSRTDEFTAYHSEKFGYDQHHLLAYKLRGLSARGFHVVASNNDNHLVRDLYHDFFKSPVTARRSCGGKADSRKSAEELILGRIPESLIWLGVDFADAVACE</sequence>
<dbReference type="GO" id="GO:0009307">
    <property type="term" value="P:DNA restriction-modification system"/>
    <property type="evidence" value="ECO:0007669"/>
    <property type="project" value="InterPro"/>
</dbReference>
<dbReference type="AlphaFoldDB" id="A0AA36LLE5"/>
<dbReference type="RefSeq" id="WP_049678019.1">
    <property type="nucleotide sequence ID" value="NZ_CABMMJ010000001.1"/>
</dbReference>
<feature type="binding site" evidence="7">
    <location>
        <position position="14"/>
    </location>
    <ligand>
        <name>S-adenosyl-L-methionine</name>
        <dbReference type="ChEBI" id="CHEBI:59789"/>
    </ligand>
</feature>
<dbReference type="PIRSF" id="PIRSF000398">
    <property type="entry name" value="M_m6A_EcoRV"/>
    <property type="match status" value="1"/>
</dbReference>
<dbReference type="EC" id="2.1.1.72" evidence="2 8"/>
<evidence type="ECO:0000256" key="8">
    <source>
        <dbReference type="RuleBase" id="RU361257"/>
    </source>
</evidence>
<evidence type="ECO:0000256" key="4">
    <source>
        <dbReference type="ARBA" id="ARBA00022679"/>
    </source>
</evidence>
<dbReference type="SUPFAM" id="SSF53335">
    <property type="entry name" value="S-adenosyl-L-methionine-dependent methyltransferases"/>
    <property type="match status" value="1"/>
</dbReference>
<dbReference type="GO" id="GO:0043565">
    <property type="term" value="F:sequence-specific DNA binding"/>
    <property type="evidence" value="ECO:0007669"/>
    <property type="project" value="TreeGrafter"/>
</dbReference>
<dbReference type="Gene3D" id="3.40.50.150">
    <property type="entry name" value="Vaccinia Virus protein VP39"/>
    <property type="match status" value="1"/>
</dbReference>
<keyword evidence="5 8" id="KW-0949">S-adenosyl-L-methionine</keyword>
<dbReference type="PROSITE" id="PS00092">
    <property type="entry name" value="N6_MTASE"/>
    <property type="match status" value="1"/>
</dbReference>
<dbReference type="Pfam" id="PF02086">
    <property type="entry name" value="MethyltransfD12"/>
    <property type="match status" value="1"/>
</dbReference>
<name>A0AA36LLE5_YERMO</name>
<keyword evidence="3 8" id="KW-0489">Methyltransferase</keyword>
<dbReference type="PANTHER" id="PTHR30481">
    <property type="entry name" value="DNA ADENINE METHYLASE"/>
    <property type="match status" value="1"/>
</dbReference>
<dbReference type="GO" id="GO:1904047">
    <property type="term" value="F:S-adenosyl-L-methionine binding"/>
    <property type="evidence" value="ECO:0007669"/>
    <property type="project" value="TreeGrafter"/>
</dbReference>
<evidence type="ECO:0000256" key="2">
    <source>
        <dbReference type="ARBA" id="ARBA00011900"/>
    </source>
</evidence>
<dbReference type="GO" id="GO:0006298">
    <property type="term" value="P:mismatch repair"/>
    <property type="evidence" value="ECO:0007669"/>
    <property type="project" value="TreeGrafter"/>
</dbReference>
<feature type="binding site" evidence="7">
    <location>
        <position position="182"/>
    </location>
    <ligand>
        <name>S-adenosyl-L-methionine</name>
        <dbReference type="ChEBI" id="CHEBI:59789"/>
    </ligand>
</feature>
<feature type="binding site" evidence="7">
    <location>
        <position position="10"/>
    </location>
    <ligand>
        <name>S-adenosyl-L-methionine</name>
        <dbReference type="ChEBI" id="CHEBI:59789"/>
    </ligand>
</feature>
<dbReference type="Proteomes" id="UP000040841">
    <property type="component" value="Unassembled WGS sequence"/>
</dbReference>
<evidence type="ECO:0000313" key="9">
    <source>
        <dbReference type="EMBL" id="CNH56655.1"/>
    </source>
</evidence>
<feature type="binding site" evidence="7">
    <location>
        <position position="54"/>
    </location>
    <ligand>
        <name>S-adenosyl-L-methionine</name>
        <dbReference type="ChEBI" id="CHEBI:59789"/>
    </ligand>
</feature>
<gene>
    <name evidence="9" type="primary">dam_1</name>
    <name evidence="9" type="ORF">ERS008502_00813</name>
</gene>
<evidence type="ECO:0000256" key="6">
    <source>
        <dbReference type="ARBA" id="ARBA00047942"/>
    </source>
</evidence>
<dbReference type="InterPro" id="IPR012263">
    <property type="entry name" value="M_m6A_EcoRV"/>
</dbReference>